<evidence type="ECO:0000313" key="1">
    <source>
        <dbReference type="EMBL" id="MBW0556717.1"/>
    </source>
</evidence>
<evidence type="ECO:0000313" key="2">
    <source>
        <dbReference type="Proteomes" id="UP000765509"/>
    </source>
</evidence>
<proteinExistence type="predicted"/>
<dbReference type="AlphaFoldDB" id="A0A9Q3PDH4"/>
<dbReference type="EMBL" id="AVOT02064281">
    <property type="protein sequence ID" value="MBW0556717.1"/>
    <property type="molecule type" value="Genomic_DNA"/>
</dbReference>
<dbReference type="Proteomes" id="UP000765509">
    <property type="component" value="Unassembled WGS sequence"/>
</dbReference>
<gene>
    <name evidence="1" type="ORF">O181_096432</name>
</gene>
<sequence>MHCSPGGELIENCQSNPTQTLFVEGVLMTDQNDPSPSQKPNIAFIFFTWYPKIPFIIESVRKQDFKLQVPQEYDGNSHSQCKLFNSTYPASSLTPYSYPVVFSLSSKQKPIQLPSGSELSMIKTPSSLIKILYYLFSGIKKSPMDSSPITFGSFHPMDPISIPGK</sequence>
<accession>A0A9Q3PDH4</accession>
<comment type="caution">
    <text evidence="1">The sequence shown here is derived from an EMBL/GenBank/DDBJ whole genome shotgun (WGS) entry which is preliminary data.</text>
</comment>
<keyword evidence="2" id="KW-1185">Reference proteome</keyword>
<protein>
    <submittedName>
        <fullName evidence="1">Uncharacterized protein</fullName>
    </submittedName>
</protein>
<name>A0A9Q3PDH4_9BASI</name>
<reference evidence="1" key="1">
    <citation type="submission" date="2021-03" db="EMBL/GenBank/DDBJ databases">
        <title>Draft genome sequence of rust myrtle Austropuccinia psidii MF-1, a brazilian biotype.</title>
        <authorList>
            <person name="Quecine M.C."/>
            <person name="Pachon D.M.R."/>
            <person name="Bonatelli M.L."/>
            <person name="Correr F.H."/>
            <person name="Franceschini L.M."/>
            <person name="Leite T.F."/>
            <person name="Margarido G.R.A."/>
            <person name="Almeida C.A."/>
            <person name="Ferrarezi J.A."/>
            <person name="Labate C.A."/>
        </authorList>
    </citation>
    <scope>NUCLEOTIDE SEQUENCE</scope>
    <source>
        <strain evidence="1">MF-1</strain>
    </source>
</reference>
<organism evidence="1 2">
    <name type="scientific">Austropuccinia psidii MF-1</name>
    <dbReference type="NCBI Taxonomy" id="1389203"/>
    <lineage>
        <taxon>Eukaryota</taxon>
        <taxon>Fungi</taxon>
        <taxon>Dikarya</taxon>
        <taxon>Basidiomycota</taxon>
        <taxon>Pucciniomycotina</taxon>
        <taxon>Pucciniomycetes</taxon>
        <taxon>Pucciniales</taxon>
        <taxon>Sphaerophragmiaceae</taxon>
        <taxon>Austropuccinia</taxon>
    </lineage>
</organism>